<sequence length="35" mass="3699">MTPLEWLGSQSIVVSAINEVTTYGSMLDAGLLSSK</sequence>
<protein>
    <submittedName>
        <fullName evidence="1">Gln2</fullName>
    </submittedName>
</protein>
<reference evidence="1" key="2">
    <citation type="journal article" date="2015" name="Data Brief">
        <title>Shoot transcriptome of the giant reed, Arundo donax.</title>
        <authorList>
            <person name="Barrero R.A."/>
            <person name="Guerrero F.D."/>
            <person name="Moolhuijzen P."/>
            <person name="Goolsby J.A."/>
            <person name="Tidwell J."/>
            <person name="Bellgard S.E."/>
            <person name="Bellgard M.I."/>
        </authorList>
    </citation>
    <scope>NUCLEOTIDE SEQUENCE</scope>
    <source>
        <tissue evidence="1">Shoot tissue taken approximately 20 cm above the soil surface</tissue>
    </source>
</reference>
<evidence type="ECO:0000313" key="1">
    <source>
        <dbReference type="EMBL" id="JAD21605.1"/>
    </source>
</evidence>
<proteinExistence type="predicted"/>
<name>A0A0A8Y8N6_ARUDO</name>
<reference evidence="1" key="1">
    <citation type="submission" date="2014-09" db="EMBL/GenBank/DDBJ databases">
        <authorList>
            <person name="Magalhaes I.L.F."/>
            <person name="Oliveira U."/>
            <person name="Santos F.R."/>
            <person name="Vidigal T.H.D.A."/>
            <person name="Brescovit A.D."/>
            <person name="Santos A.J."/>
        </authorList>
    </citation>
    <scope>NUCLEOTIDE SEQUENCE</scope>
    <source>
        <tissue evidence="1">Shoot tissue taken approximately 20 cm above the soil surface</tissue>
    </source>
</reference>
<organism evidence="1">
    <name type="scientific">Arundo donax</name>
    <name type="common">Giant reed</name>
    <name type="synonym">Donax arundinaceus</name>
    <dbReference type="NCBI Taxonomy" id="35708"/>
    <lineage>
        <taxon>Eukaryota</taxon>
        <taxon>Viridiplantae</taxon>
        <taxon>Streptophyta</taxon>
        <taxon>Embryophyta</taxon>
        <taxon>Tracheophyta</taxon>
        <taxon>Spermatophyta</taxon>
        <taxon>Magnoliopsida</taxon>
        <taxon>Liliopsida</taxon>
        <taxon>Poales</taxon>
        <taxon>Poaceae</taxon>
        <taxon>PACMAD clade</taxon>
        <taxon>Arundinoideae</taxon>
        <taxon>Arundineae</taxon>
        <taxon>Arundo</taxon>
    </lineage>
</organism>
<accession>A0A0A8Y8N6</accession>
<dbReference type="EMBL" id="GBRH01276290">
    <property type="protein sequence ID" value="JAD21605.1"/>
    <property type="molecule type" value="Transcribed_RNA"/>
</dbReference>
<dbReference type="AlphaFoldDB" id="A0A0A8Y8N6"/>